<dbReference type="SUPFAM" id="SSF48452">
    <property type="entry name" value="TPR-like"/>
    <property type="match status" value="1"/>
</dbReference>
<feature type="domain" description="EMC2 TPR-like" evidence="4">
    <location>
        <begin position="109"/>
        <end position="218"/>
    </location>
</feature>
<dbReference type="Pfam" id="PF22890">
    <property type="entry name" value="TPR_EMC2"/>
    <property type="match status" value="1"/>
</dbReference>
<dbReference type="InterPro" id="IPR019734">
    <property type="entry name" value="TPR_rpt"/>
</dbReference>
<proteinExistence type="inferred from homology"/>
<name>A0A7S0T095_9CHLO</name>
<comment type="similarity">
    <text evidence="3">Belongs to the EMC2 family.</text>
</comment>
<dbReference type="AlphaFoldDB" id="A0A7S0T095"/>
<organism evidence="5">
    <name type="scientific">Mantoniella antarctica</name>
    <dbReference type="NCBI Taxonomy" id="81844"/>
    <lineage>
        <taxon>Eukaryota</taxon>
        <taxon>Viridiplantae</taxon>
        <taxon>Chlorophyta</taxon>
        <taxon>Mamiellophyceae</taxon>
        <taxon>Mamiellales</taxon>
        <taxon>Mamiellaceae</taxon>
        <taxon>Mantoniella</taxon>
    </lineage>
</organism>
<dbReference type="InterPro" id="IPR039856">
    <property type="entry name" value="EMC2-like"/>
</dbReference>
<accession>A0A7S0T095</accession>
<dbReference type="InterPro" id="IPR055217">
    <property type="entry name" value="TPR_EMC2"/>
</dbReference>
<keyword evidence="3" id="KW-0472">Membrane</keyword>
<dbReference type="PANTHER" id="PTHR12760">
    <property type="entry name" value="TETRATRICOPEPTIDE REPEAT PROTEIN"/>
    <property type="match status" value="1"/>
</dbReference>
<reference evidence="5" key="1">
    <citation type="submission" date="2021-01" db="EMBL/GenBank/DDBJ databases">
        <authorList>
            <person name="Corre E."/>
            <person name="Pelletier E."/>
            <person name="Niang G."/>
            <person name="Scheremetjew M."/>
            <person name="Finn R."/>
            <person name="Kale V."/>
            <person name="Holt S."/>
            <person name="Cochrane G."/>
            <person name="Meng A."/>
            <person name="Brown T."/>
            <person name="Cohen L."/>
        </authorList>
    </citation>
    <scope>NUCLEOTIDE SEQUENCE</scope>
    <source>
        <strain evidence="5">SL-175</strain>
    </source>
</reference>
<keyword evidence="1" id="KW-0677">Repeat</keyword>
<dbReference type="InterPro" id="IPR011990">
    <property type="entry name" value="TPR-like_helical_dom_sf"/>
</dbReference>
<dbReference type="EMBL" id="HBFC01032383">
    <property type="protein sequence ID" value="CAD8719974.1"/>
    <property type="molecule type" value="Transcribed_RNA"/>
</dbReference>
<keyword evidence="2" id="KW-0802">TPR repeat</keyword>
<sequence>MAMLRPKSTLQEVDDTEEYLNSKGFEKMDIGSCKKYLKMVEEHGLRRPMPVYAAAGLVIENEKKAKISKQEKYAVVEQLALAALDLNDTPTARRVVEQLYLVFPKSVRVGKIEGMCLESEGKWEEALKKYDELLEKSPAEQRVMKRKVAVYKSQGRTTEAIDELTKYLDTFMGDFAAWEELALLYAECRMYQQAVFCWEEVIVAQPQMHYHHRRIAEVYYTMGGEDHLRAARKYYAAAADMSNATDARALYGLTLVNARLAKFEQKRLAGGRGGASTNADDDSVGPDLSAVAGQFLCKLYAVANAGLLPVVERVLKK</sequence>
<keyword evidence="3" id="KW-0256">Endoplasmic reticulum</keyword>
<comment type="subcellular location">
    <subcellularLocation>
        <location evidence="3">Endoplasmic reticulum membrane</location>
        <topology evidence="3">Peripheral membrane protein</topology>
        <orientation evidence="3">Cytoplasmic side</orientation>
    </subcellularLocation>
</comment>
<dbReference type="Gene3D" id="1.25.40.10">
    <property type="entry name" value="Tetratricopeptide repeat domain"/>
    <property type="match status" value="1"/>
</dbReference>
<comment type="subunit">
    <text evidence="3">Component of the ER membrane protein complex (EMC).</text>
</comment>
<dbReference type="SMART" id="SM00028">
    <property type="entry name" value="TPR"/>
    <property type="match status" value="2"/>
</dbReference>
<evidence type="ECO:0000313" key="5">
    <source>
        <dbReference type="EMBL" id="CAD8719974.1"/>
    </source>
</evidence>
<protein>
    <recommendedName>
        <fullName evidence="3">ER membrane protein complex subunit 2</fullName>
    </recommendedName>
</protein>
<evidence type="ECO:0000259" key="4">
    <source>
        <dbReference type="Pfam" id="PF22890"/>
    </source>
</evidence>
<evidence type="ECO:0000256" key="3">
    <source>
        <dbReference type="RuleBase" id="RU367091"/>
    </source>
</evidence>
<gene>
    <name evidence="5" type="ORF">MANT1106_LOCUS19186</name>
</gene>
<comment type="function">
    <text evidence="3">Part of the endoplasmic reticulum membrane protein complex (EMC) that enables the energy-independent insertion into endoplasmic reticulum membranes of newly synthesized membrane proteins.</text>
</comment>
<evidence type="ECO:0000256" key="2">
    <source>
        <dbReference type="ARBA" id="ARBA00022803"/>
    </source>
</evidence>
<evidence type="ECO:0000256" key="1">
    <source>
        <dbReference type="ARBA" id="ARBA00022737"/>
    </source>
</evidence>
<dbReference type="GO" id="GO:0072546">
    <property type="term" value="C:EMC complex"/>
    <property type="evidence" value="ECO:0007669"/>
    <property type="project" value="UniProtKB-UniRule"/>
</dbReference>